<organism evidence="1 2">
    <name type="scientific">Ilex paraguariensis</name>
    <name type="common">yerba mate</name>
    <dbReference type="NCBI Taxonomy" id="185542"/>
    <lineage>
        <taxon>Eukaryota</taxon>
        <taxon>Viridiplantae</taxon>
        <taxon>Streptophyta</taxon>
        <taxon>Embryophyta</taxon>
        <taxon>Tracheophyta</taxon>
        <taxon>Spermatophyta</taxon>
        <taxon>Magnoliopsida</taxon>
        <taxon>eudicotyledons</taxon>
        <taxon>Gunneridae</taxon>
        <taxon>Pentapetalae</taxon>
        <taxon>asterids</taxon>
        <taxon>campanulids</taxon>
        <taxon>Aquifoliales</taxon>
        <taxon>Aquifoliaceae</taxon>
        <taxon>Ilex</taxon>
    </lineage>
</organism>
<reference evidence="1 2" key="1">
    <citation type="submission" date="2024-02" db="EMBL/GenBank/DDBJ databases">
        <authorList>
            <person name="Vignale AGUSTIN F."/>
            <person name="Sosa J E."/>
            <person name="Modenutti C."/>
        </authorList>
    </citation>
    <scope>NUCLEOTIDE SEQUENCE [LARGE SCALE GENOMIC DNA]</scope>
</reference>
<sequence length="87" mass="10267">MEWWGKMVVPVRNVWIRVAKRLGIRKTGLVKLRHDVRTCEYEDVHVLWDMLKKNETEITRSAAGKKKGRAWSIANWARCAPFLYRGV</sequence>
<keyword evidence="2" id="KW-1185">Reference proteome</keyword>
<evidence type="ECO:0000313" key="2">
    <source>
        <dbReference type="Proteomes" id="UP001642360"/>
    </source>
</evidence>
<dbReference type="AlphaFoldDB" id="A0ABC8UPE0"/>
<gene>
    <name evidence="1" type="ORF">ILEXP_LOCUS53072</name>
</gene>
<dbReference type="EMBL" id="CAUOFW020008458">
    <property type="protein sequence ID" value="CAK9182849.1"/>
    <property type="molecule type" value="Genomic_DNA"/>
</dbReference>
<accession>A0ABC8UPE0</accession>
<dbReference type="PANTHER" id="PTHR33181:SF4">
    <property type="entry name" value="OVULE PROTEIN"/>
    <property type="match status" value="1"/>
</dbReference>
<proteinExistence type="predicted"/>
<protein>
    <submittedName>
        <fullName evidence="1">Uncharacterized protein</fullName>
    </submittedName>
</protein>
<dbReference type="PANTHER" id="PTHR33181">
    <property type="entry name" value="OS01G0778500 PROTEIN"/>
    <property type="match status" value="1"/>
</dbReference>
<dbReference type="Proteomes" id="UP001642360">
    <property type="component" value="Unassembled WGS sequence"/>
</dbReference>
<evidence type="ECO:0000313" key="1">
    <source>
        <dbReference type="EMBL" id="CAK9182849.1"/>
    </source>
</evidence>
<name>A0ABC8UPE0_9AQUA</name>
<comment type="caution">
    <text evidence="1">The sequence shown here is derived from an EMBL/GenBank/DDBJ whole genome shotgun (WGS) entry which is preliminary data.</text>
</comment>